<dbReference type="SUPFAM" id="SSF50630">
    <property type="entry name" value="Acid proteases"/>
    <property type="match status" value="1"/>
</dbReference>
<dbReference type="KEGG" id="knv:Pan216_26470"/>
<dbReference type="Proteomes" id="UP000317093">
    <property type="component" value="Chromosome"/>
</dbReference>
<dbReference type="PANTHER" id="PTHR38037:SF1">
    <property type="entry name" value="ATP-DEPENDENT ZINC PROTEASE DOMAIN-CONTAINING PROTEIN-RELATED"/>
    <property type="match status" value="1"/>
</dbReference>
<evidence type="ECO:0000313" key="3">
    <source>
        <dbReference type="Proteomes" id="UP000317093"/>
    </source>
</evidence>
<dbReference type="EMBL" id="CP036279">
    <property type="protein sequence ID" value="QDU61782.1"/>
    <property type="molecule type" value="Genomic_DNA"/>
</dbReference>
<dbReference type="PANTHER" id="PTHR38037">
    <property type="entry name" value="ZN_PROTEASE DOMAIN-CONTAINING PROTEIN"/>
    <property type="match status" value="1"/>
</dbReference>
<evidence type="ECO:0000313" key="2">
    <source>
        <dbReference type="EMBL" id="QDU61782.1"/>
    </source>
</evidence>
<protein>
    <recommendedName>
        <fullName evidence="1">Retropepsin-like aspartic endopeptidase domain-containing protein</fullName>
    </recommendedName>
</protein>
<organism evidence="2 3">
    <name type="scientific">Kolteria novifilia</name>
    <dbReference type="NCBI Taxonomy" id="2527975"/>
    <lineage>
        <taxon>Bacteria</taxon>
        <taxon>Pseudomonadati</taxon>
        <taxon>Planctomycetota</taxon>
        <taxon>Planctomycetia</taxon>
        <taxon>Kolteriales</taxon>
        <taxon>Kolteriaceae</taxon>
        <taxon>Kolteria</taxon>
    </lineage>
</organism>
<dbReference type="InterPro" id="IPR008503">
    <property type="entry name" value="Asp_endopeptidase"/>
</dbReference>
<keyword evidence="3" id="KW-1185">Reference proteome</keyword>
<proteinExistence type="predicted"/>
<dbReference type="InterPro" id="IPR021109">
    <property type="entry name" value="Peptidase_aspartic_dom_sf"/>
</dbReference>
<dbReference type="OrthoDB" id="9782977at2"/>
<evidence type="ECO:0000259" key="1">
    <source>
        <dbReference type="Pfam" id="PF05618"/>
    </source>
</evidence>
<dbReference type="RefSeq" id="WP_145258331.1">
    <property type="nucleotide sequence ID" value="NZ_CP036279.1"/>
</dbReference>
<feature type="domain" description="Retropepsin-like aspartic endopeptidase" evidence="1">
    <location>
        <begin position="14"/>
        <end position="147"/>
    </location>
</feature>
<name>A0A518B4B9_9BACT</name>
<reference evidence="2 3" key="1">
    <citation type="submission" date="2019-02" db="EMBL/GenBank/DDBJ databases">
        <title>Deep-cultivation of Planctomycetes and their phenomic and genomic characterization uncovers novel biology.</title>
        <authorList>
            <person name="Wiegand S."/>
            <person name="Jogler M."/>
            <person name="Boedeker C."/>
            <person name="Pinto D."/>
            <person name="Vollmers J."/>
            <person name="Rivas-Marin E."/>
            <person name="Kohn T."/>
            <person name="Peeters S.H."/>
            <person name="Heuer A."/>
            <person name="Rast P."/>
            <person name="Oberbeckmann S."/>
            <person name="Bunk B."/>
            <person name="Jeske O."/>
            <person name="Meyerdierks A."/>
            <person name="Storesund J.E."/>
            <person name="Kallscheuer N."/>
            <person name="Luecker S."/>
            <person name="Lage O.M."/>
            <person name="Pohl T."/>
            <person name="Merkel B.J."/>
            <person name="Hornburger P."/>
            <person name="Mueller R.-W."/>
            <person name="Bruemmer F."/>
            <person name="Labrenz M."/>
            <person name="Spormann A.M."/>
            <person name="Op den Camp H."/>
            <person name="Overmann J."/>
            <person name="Amann R."/>
            <person name="Jetten M.S.M."/>
            <person name="Mascher T."/>
            <person name="Medema M.H."/>
            <person name="Devos D.P."/>
            <person name="Kaster A.-K."/>
            <person name="Ovreas L."/>
            <person name="Rohde M."/>
            <person name="Galperin M.Y."/>
            <person name="Jogler C."/>
        </authorList>
    </citation>
    <scope>NUCLEOTIDE SEQUENCE [LARGE SCALE GENOMIC DNA]</scope>
    <source>
        <strain evidence="2 3">Pan216</strain>
    </source>
</reference>
<accession>A0A518B4B9</accession>
<dbReference type="Gene3D" id="2.40.70.10">
    <property type="entry name" value="Acid Proteases"/>
    <property type="match status" value="1"/>
</dbReference>
<sequence>MVKRPRHPNNLAPVGWREWVALPDLGVPFIKAKVDTGARSSTLHAFDIHYFDRDGVPWVRFSVHPIQRDAHVTIQSEAKLLDHRAVRSSSGHQTRRPSILTTVELLGKRWEIELTLAGRDEMGFRMLLGRQALRRRFVVDPGRSYIGGRSIAASINAPSTKAASSNALEKGS</sequence>
<dbReference type="Pfam" id="PF05618">
    <property type="entry name" value="Zn_protease"/>
    <property type="match status" value="1"/>
</dbReference>
<dbReference type="AlphaFoldDB" id="A0A518B4B9"/>
<gene>
    <name evidence="2" type="ORF">Pan216_26470</name>
</gene>